<evidence type="ECO:0000256" key="6">
    <source>
        <dbReference type="SAM" id="Phobius"/>
    </source>
</evidence>
<accession>A0A9P4M8M1</accession>
<evidence type="ECO:0000256" key="2">
    <source>
        <dbReference type="ARBA" id="ARBA00022692"/>
    </source>
</evidence>
<evidence type="ECO:0000256" key="1">
    <source>
        <dbReference type="ARBA" id="ARBA00004167"/>
    </source>
</evidence>
<evidence type="ECO:0000256" key="4">
    <source>
        <dbReference type="ARBA" id="ARBA00023136"/>
    </source>
</evidence>
<gene>
    <name evidence="8" type="ORF">NA57DRAFT_53162</name>
</gene>
<feature type="compositionally biased region" description="Low complexity" evidence="5">
    <location>
        <begin position="154"/>
        <end position="189"/>
    </location>
</feature>
<evidence type="ECO:0000256" key="7">
    <source>
        <dbReference type="SAM" id="SignalP"/>
    </source>
</evidence>
<dbReference type="GO" id="GO:0071944">
    <property type="term" value="C:cell periphery"/>
    <property type="evidence" value="ECO:0007669"/>
    <property type="project" value="UniProtKB-ARBA"/>
</dbReference>
<sequence>MPIWFIALVALQLAILASAQDSSNEWVYPPPAGPNAAEFDQDKVMSLGSIVTLQWKTTSSSFSIQMWQQIPVDKQTPELDPTDVGAKVINDSVFVQSCDGEFCQTVPTTSLQWTVQPYAADLSFSPIFYLYLDSNDSAPGFGSHYFNITDKKQTTSSSSSSSTTTSHSSTSSSGSSQSSTSSTSSSTTSAATNSPQNGGNSSSDSTALKVGLGVGLGLGIPLVLILGVWVGLKAARGHRSAGPGPGLNYNLPMYEQKRVPQETVMPVGYSHVPQELPADRDRLELAG</sequence>
<keyword evidence="3 6" id="KW-1133">Transmembrane helix</keyword>
<evidence type="ECO:0008006" key="10">
    <source>
        <dbReference type="Google" id="ProtNLM"/>
    </source>
</evidence>
<dbReference type="GO" id="GO:0016020">
    <property type="term" value="C:membrane"/>
    <property type="evidence" value="ECO:0007669"/>
    <property type="project" value="UniProtKB-SubCell"/>
</dbReference>
<evidence type="ECO:0000313" key="9">
    <source>
        <dbReference type="Proteomes" id="UP000799772"/>
    </source>
</evidence>
<feature type="compositionally biased region" description="Polar residues" evidence="5">
    <location>
        <begin position="190"/>
        <end position="204"/>
    </location>
</feature>
<proteinExistence type="predicted"/>
<evidence type="ECO:0000256" key="5">
    <source>
        <dbReference type="SAM" id="MobiDB-lite"/>
    </source>
</evidence>
<feature type="transmembrane region" description="Helical" evidence="6">
    <location>
        <begin position="210"/>
        <end position="232"/>
    </location>
</feature>
<name>A0A9P4M8M1_9PEZI</name>
<keyword evidence="7" id="KW-0732">Signal</keyword>
<dbReference type="Proteomes" id="UP000799772">
    <property type="component" value="Unassembled WGS sequence"/>
</dbReference>
<dbReference type="OrthoDB" id="5390143at2759"/>
<keyword evidence="2 6" id="KW-0812">Transmembrane</keyword>
<evidence type="ECO:0000256" key="3">
    <source>
        <dbReference type="ARBA" id="ARBA00022989"/>
    </source>
</evidence>
<organism evidence="8 9">
    <name type="scientific">Rhizodiscina lignyota</name>
    <dbReference type="NCBI Taxonomy" id="1504668"/>
    <lineage>
        <taxon>Eukaryota</taxon>
        <taxon>Fungi</taxon>
        <taxon>Dikarya</taxon>
        <taxon>Ascomycota</taxon>
        <taxon>Pezizomycotina</taxon>
        <taxon>Dothideomycetes</taxon>
        <taxon>Pleosporomycetidae</taxon>
        <taxon>Aulographales</taxon>
        <taxon>Rhizodiscinaceae</taxon>
        <taxon>Rhizodiscina</taxon>
    </lineage>
</organism>
<keyword evidence="4 6" id="KW-0472">Membrane</keyword>
<comment type="subcellular location">
    <subcellularLocation>
        <location evidence="1">Membrane</location>
        <topology evidence="1">Single-pass membrane protein</topology>
    </subcellularLocation>
</comment>
<protein>
    <recommendedName>
        <fullName evidence="10">Mid2 domain-containing protein</fullName>
    </recommendedName>
</protein>
<feature type="signal peptide" evidence="7">
    <location>
        <begin position="1"/>
        <end position="19"/>
    </location>
</feature>
<dbReference type="PANTHER" id="PTHR15549">
    <property type="entry name" value="PAIRED IMMUNOGLOBULIN-LIKE TYPE 2 RECEPTOR"/>
    <property type="match status" value="1"/>
</dbReference>
<comment type="caution">
    <text evidence="8">The sequence shown here is derived from an EMBL/GenBank/DDBJ whole genome shotgun (WGS) entry which is preliminary data.</text>
</comment>
<feature type="region of interest" description="Disordered" evidence="5">
    <location>
        <begin position="152"/>
        <end position="204"/>
    </location>
</feature>
<evidence type="ECO:0000313" key="8">
    <source>
        <dbReference type="EMBL" id="KAF2101185.1"/>
    </source>
</evidence>
<dbReference type="AlphaFoldDB" id="A0A9P4M8M1"/>
<dbReference type="InterPro" id="IPR051694">
    <property type="entry name" value="Immunoregulatory_rcpt-like"/>
</dbReference>
<keyword evidence="9" id="KW-1185">Reference proteome</keyword>
<reference evidence="8" key="1">
    <citation type="journal article" date="2020" name="Stud. Mycol.">
        <title>101 Dothideomycetes genomes: a test case for predicting lifestyles and emergence of pathogens.</title>
        <authorList>
            <person name="Haridas S."/>
            <person name="Albert R."/>
            <person name="Binder M."/>
            <person name="Bloem J."/>
            <person name="Labutti K."/>
            <person name="Salamov A."/>
            <person name="Andreopoulos B."/>
            <person name="Baker S."/>
            <person name="Barry K."/>
            <person name="Bills G."/>
            <person name="Bluhm B."/>
            <person name="Cannon C."/>
            <person name="Castanera R."/>
            <person name="Culley D."/>
            <person name="Daum C."/>
            <person name="Ezra D."/>
            <person name="Gonzalez J."/>
            <person name="Henrissat B."/>
            <person name="Kuo A."/>
            <person name="Liang C."/>
            <person name="Lipzen A."/>
            <person name="Lutzoni F."/>
            <person name="Magnuson J."/>
            <person name="Mondo S."/>
            <person name="Nolan M."/>
            <person name="Ohm R."/>
            <person name="Pangilinan J."/>
            <person name="Park H.-J."/>
            <person name="Ramirez L."/>
            <person name="Alfaro M."/>
            <person name="Sun H."/>
            <person name="Tritt A."/>
            <person name="Yoshinaga Y."/>
            <person name="Zwiers L.-H."/>
            <person name="Turgeon B."/>
            <person name="Goodwin S."/>
            <person name="Spatafora J."/>
            <person name="Crous P."/>
            <person name="Grigoriev I."/>
        </authorList>
    </citation>
    <scope>NUCLEOTIDE SEQUENCE</scope>
    <source>
        <strain evidence="8">CBS 133067</strain>
    </source>
</reference>
<dbReference type="EMBL" id="ML978123">
    <property type="protein sequence ID" value="KAF2101185.1"/>
    <property type="molecule type" value="Genomic_DNA"/>
</dbReference>
<feature type="chain" id="PRO_5040146933" description="Mid2 domain-containing protein" evidence="7">
    <location>
        <begin position="20"/>
        <end position="287"/>
    </location>
</feature>